<evidence type="ECO:0000313" key="2">
    <source>
        <dbReference type="EMBL" id="CAH3155292.1"/>
    </source>
</evidence>
<gene>
    <name evidence="2" type="ORF">PLOB_00001455</name>
</gene>
<organism evidence="2 3">
    <name type="scientific">Porites lobata</name>
    <dbReference type="NCBI Taxonomy" id="104759"/>
    <lineage>
        <taxon>Eukaryota</taxon>
        <taxon>Metazoa</taxon>
        <taxon>Cnidaria</taxon>
        <taxon>Anthozoa</taxon>
        <taxon>Hexacorallia</taxon>
        <taxon>Scleractinia</taxon>
        <taxon>Fungiina</taxon>
        <taxon>Poritidae</taxon>
        <taxon>Porites</taxon>
    </lineage>
</organism>
<sequence>VWFPIRTRAVQTKKMWNSDFHYNLIQKGAGNYEDSEESEESEVSSQGTESSQEETESLEPWSRIFDEAEKRHETQLNALTSEYEGNGDSESVARVKAENALLPVYRKELRKVLLENLQWMRAMKKDPTFKKVMETQKELKGTEGFDWLESTELAIDKRKFLLNRLYQKQPIPKDQD</sequence>
<dbReference type="Proteomes" id="UP001159405">
    <property type="component" value="Unassembled WGS sequence"/>
</dbReference>
<comment type="caution">
    <text evidence="2">The sequence shown here is derived from an EMBL/GenBank/DDBJ whole genome shotgun (WGS) entry which is preliminary data.</text>
</comment>
<keyword evidence="3" id="KW-1185">Reference proteome</keyword>
<feature type="compositionally biased region" description="Acidic residues" evidence="1">
    <location>
        <begin position="33"/>
        <end position="42"/>
    </location>
</feature>
<dbReference type="EMBL" id="CALNXK010000101">
    <property type="protein sequence ID" value="CAH3155292.1"/>
    <property type="molecule type" value="Genomic_DNA"/>
</dbReference>
<feature type="region of interest" description="Disordered" evidence="1">
    <location>
        <begin position="31"/>
        <end position="60"/>
    </location>
</feature>
<evidence type="ECO:0000313" key="3">
    <source>
        <dbReference type="Proteomes" id="UP001159405"/>
    </source>
</evidence>
<proteinExistence type="predicted"/>
<accession>A0ABN8Q2F6</accession>
<name>A0ABN8Q2F6_9CNID</name>
<evidence type="ECO:0000256" key="1">
    <source>
        <dbReference type="SAM" id="MobiDB-lite"/>
    </source>
</evidence>
<reference evidence="2 3" key="1">
    <citation type="submission" date="2022-05" db="EMBL/GenBank/DDBJ databases">
        <authorList>
            <consortium name="Genoscope - CEA"/>
            <person name="William W."/>
        </authorList>
    </citation>
    <scope>NUCLEOTIDE SEQUENCE [LARGE SCALE GENOMIC DNA]</scope>
</reference>
<feature type="non-terminal residue" evidence="2">
    <location>
        <position position="1"/>
    </location>
</feature>
<protein>
    <submittedName>
        <fullName evidence="2">Uncharacterized protein</fullName>
    </submittedName>
</protein>